<feature type="compositionally biased region" description="Low complexity" evidence="1">
    <location>
        <begin position="35"/>
        <end position="58"/>
    </location>
</feature>
<dbReference type="EMBL" id="BLAD01000059">
    <property type="protein sequence ID" value="GES02580.1"/>
    <property type="molecule type" value="Genomic_DNA"/>
</dbReference>
<feature type="compositionally biased region" description="Basic residues" evidence="1">
    <location>
        <begin position="7"/>
        <end position="19"/>
    </location>
</feature>
<accession>A0A5M3W2W6</accession>
<reference evidence="2 3" key="1">
    <citation type="submission" date="2019-10" db="EMBL/GenBank/DDBJ databases">
        <title>Whole genome shotgun sequence of Acrocarpospora corrugata NBRC 13972.</title>
        <authorList>
            <person name="Ichikawa N."/>
            <person name="Kimura A."/>
            <person name="Kitahashi Y."/>
            <person name="Komaki H."/>
            <person name="Oguchi A."/>
        </authorList>
    </citation>
    <scope>NUCLEOTIDE SEQUENCE [LARGE SCALE GENOMIC DNA]</scope>
    <source>
        <strain evidence="2 3">NBRC 13972</strain>
    </source>
</reference>
<proteinExistence type="predicted"/>
<dbReference type="RefSeq" id="WP_155338798.1">
    <property type="nucleotide sequence ID" value="NZ_BAAABN010000077.1"/>
</dbReference>
<keyword evidence="3" id="KW-1185">Reference proteome</keyword>
<protein>
    <submittedName>
        <fullName evidence="2">Uncharacterized protein</fullName>
    </submittedName>
</protein>
<evidence type="ECO:0000313" key="3">
    <source>
        <dbReference type="Proteomes" id="UP000334990"/>
    </source>
</evidence>
<evidence type="ECO:0000313" key="2">
    <source>
        <dbReference type="EMBL" id="GES02580.1"/>
    </source>
</evidence>
<gene>
    <name evidence="2" type="ORF">Acor_46460</name>
</gene>
<dbReference type="AlphaFoldDB" id="A0A5M3W2W6"/>
<organism evidence="2 3">
    <name type="scientific">Acrocarpospora corrugata</name>
    <dbReference type="NCBI Taxonomy" id="35763"/>
    <lineage>
        <taxon>Bacteria</taxon>
        <taxon>Bacillati</taxon>
        <taxon>Actinomycetota</taxon>
        <taxon>Actinomycetes</taxon>
        <taxon>Streptosporangiales</taxon>
        <taxon>Streptosporangiaceae</taxon>
        <taxon>Acrocarpospora</taxon>
    </lineage>
</organism>
<feature type="region of interest" description="Disordered" evidence="1">
    <location>
        <begin position="1"/>
        <end position="73"/>
    </location>
</feature>
<evidence type="ECO:0000256" key="1">
    <source>
        <dbReference type="SAM" id="MobiDB-lite"/>
    </source>
</evidence>
<name>A0A5M3W2W6_9ACTN</name>
<feature type="compositionally biased region" description="Basic and acidic residues" evidence="1">
    <location>
        <begin position="20"/>
        <end position="32"/>
    </location>
</feature>
<comment type="caution">
    <text evidence="2">The sequence shown here is derived from an EMBL/GenBank/DDBJ whole genome shotgun (WGS) entry which is preliminary data.</text>
</comment>
<dbReference type="Proteomes" id="UP000334990">
    <property type="component" value="Unassembled WGS sequence"/>
</dbReference>
<sequence>MPDSPKKKTTKATGKAKKAAIKEARVARREGGQDSPSSKSSSTQSAQSAQTSRPAQQPRPAQSSREAQRPEHN</sequence>